<keyword evidence="10" id="KW-1185">Reference proteome</keyword>
<dbReference type="STRING" id="1798.AWC30_01555"/>
<keyword evidence="3" id="KW-0813">Transport</keyword>
<dbReference type="InterPro" id="IPR037294">
    <property type="entry name" value="ABC_BtuC-like"/>
</dbReference>
<keyword evidence="7 8" id="KW-0472">Membrane</keyword>
<dbReference type="EMBL" id="LQPZ01000004">
    <property type="protein sequence ID" value="ORX08590.1"/>
    <property type="molecule type" value="Genomic_DNA"/>
</dbReference>
<reference evidence="9 10" key="1">
    <citation type="submission" date="2016-01" db="EMBL/GenBank/DDBJ databases">
        <title>The new phylogeny of the genus Mycobacterium.</title>
        <authorList>
            <person name="Tarcisio F."/>
            <person name="Conor M."/>
            <person name="Antonella G."/>
            <person name="Elisabetta G."/>
            <person name="Giulia F.S."/>
            <person name="Sara T."/>
            <person name="Anna F."/>
            <person name="Clotilde B."/>
            <person name="Roberto B."/>
            <person name="Veronica D.S."/>
            <person name="Fabio R."/>
            <person name="Monica P."/>
            <person name="Olivier J."/>
            <person name="Enrico T."/>
            <person name="Nicola S."/>
        </authorList>
    </citation>
    <scope>NUCLEOTIDE SEQUENCE [LARGE SCALE GENOMIC DNA]</scope>
    <source>
        <strain evidence="9 10">DSM 44153</strain>
    </source>
</reference>
<protein>
    <submittedName>
        <fullName evidence="9">Iron ABC transporter</fullName>
    </submittedName>
</protein>
<sequence length="342" mass="34084">MPAVLVALGCAVVVLTLLGIALGPVRVPLADTVRILLGAEPSDPRWQVVVTTMRLPRVLTAIAAGAALAVAGLQMQTLFRNILADPYVLGVSSGASLGVALTVVGSGSAAAGFTAGFGGGGRTGMVAAAAVGAGLVLALVLGLARWVRSAATLLLIGVMVGAASTAIVSVLLIYADPRRVQQFLVWSLGSFAGTSWADLRLLLPLTVAGVAVAALTVRPLNALLLGEGYARTMGVRVTGARAVTCVSAALLAGAVTAFCGPVAFLGLVVPHLCRIALGTSDHRALIPAAVLMGAAVALACGVVSQLPGSGAVLPVNAVTAIVGAPIVIVVLLRSRRGLGIER</sequence>
<comment type="caution">
    <text evidence="9">The sequence shown here is derived from an EMBL/GenBank/DDBJ whole genome shotgun (WGS) entry which is preliminary data.</text>
</comment>
<name>A0A1X2EQQ8_9MYCO</name>
<feature type="transmembrane region" description="Helical" evidence="8">
    <location>
        <begin position="202"/>
        <end position="220"/>
    </location>
</feature>
<dbReference type="GO" id="GO:0033214">
    <property type="term" value="P:siderophore-iron import into cell"/>
    <property type="evidence" value="ECO:0007669"/>
    <property type="project" value="TreeGrafter"/>
</dbReference>
<keyword evidence="6 8" id="KW-1133">Transmembrane helix</keyword>
<dbReference type="Gene3D" id="1.10.3470.10">
    <property type="entry name" value="ABC transporter involved in vitamin B12 uptake, BtuC"/>
    <property type="match status" value="1"/>
</dbReference>
<keyword evidence="5 8" id="KW-0812">Transmembrane</keyword>
<evidence type="ECO:0000313" key="9">
    <source>
        <dbReference type="EMBL" id="ORX08590.1"/>
    </source>
</evidence>
<comment type="similarity">
    <text evidence="2">Belongs to the binding-protein-dependent transport system permease family. FecCD subfamily.</text>
</comment>
<dbReference type="GO" id="GO:0005886">
    <property type="term" value="C:plasma membrane"/>
    <property type="evidence" value="ECO:0007669"/>
    <property type="project" value="UniProtKB-SubCell"/>
</dbReference>
<dbReference type="Pfam" id="PF01032">
    <property type="entry name" value="FecCD"/>
    <property type="match status" value="1"/>
</dbReference>
<dbReference type="PANTHER" id="PTHR30472">
    <property type="entry name" value="FERRIC ENTEROBACTIN TRANSPORT SYSTEM PERMEASE PROTEIN"/>
    <property type="match status" value="1"/>
</dbReference>
<keyword evidence="4" id="KW-1003">Cell membrane</keyword>
<evidence type="ECO:0000256" key="1">
    <source>
        <dbReference type="ARBA" id="ARBA00004651"/>
    </source>
</evidence>
<dbReference type="InterPro" id="IPR000522">
    <property type="entry name" value="ABC_transptr_permease_BtuC"/>
</dbReference>
<feature type="transmembrane region" description="Helical" evidence="8">
    <location>
        <begin position="87"/>
        <end position="113"/>
    </location>
</feature>
<dbReference type="SUPFAM" id="SSF81345">
    <property type="entry name" value="ABC transporter involved in vitamin B12 uptake, BtuC"/>
    <property type="match status" value="1"/>
</dbReference>
<dbReference type="PANTHER" id="PTHR30472:SF41">
    <property type="entry name" value="TRANSPORT SYSTEM PERMEASE PROTEIN"/>
    <property type="match status" value="1"/>
</dbReference>
<proteinExistence type="inferred from homology"/>
<feature type="transmembrane region" description="Helical" evidence="8">
    <location>
        <begin position="125"/>
        <end position="144"/>
    </location>
</feature>
<evidence type="ECO:0000256" key="7">
    <source>
        <dbReference type="ARBA" id="ARBA00023136"/>
    </source>
</evidence>
<evidence type="ECO:0000256" key="8">
    <source>
        <dbReference type="SAM" id="Phobius"/>
    </source>
</evidence>
<feature type="transmembrane region" description="Helical" evidence="8">
    <location>
        <begin position="151"/>
        <end position="174"/>
    </location>
</feature>
<evidence type="ECO:0000313" key="10">
    <source>
        <dbReference type="Proteomes" id="UP000193090"/>
    </source>
</evidence>
<dbReference type="CDD" id="cd06550">
    <property type="entry name" value="TM_ABC_iron-siderophores_like"/>
    <property type="match status" value="1"/>
</dbReference>
<organism evidence="9 10">
    <name type="scientific">Mycolicibacillus trivialis</name>
    <dbReference type="NCBI Taxonomy" id="1798"/>
    <lineage>
        <taxon>Bacteria</taxon>
        <taxon>Bacillati</taxon>
        <taxon>Actinomycetota</taxon>
        <taxon>Actinomycetes</taxon>
        <taxon>Mycobacteriales</taxon>
        <taxon>Mycobacteriaceae</taxon>
        <taxon>Mycolicibacillus</taxon>
    </lineage>
</organism>
<feature type="transmembrane region" description="Helical" evidence="8">
    <location>
        <begin position="285"/>
        <end position="306"/>
    </location>
</feature>
<evidence type="ECO:0000256" key="3">
    <source>
        <dbReference type="ARBA" id="ARBA00022448"/>
    </source>
</evidence>
<dbReference type="GO" id="GO:0022857">
    <property type="term" value="F:transmembrane transporter activity"/>
    <property type="evidence" value="ECO:0007669"/>
    <property type="project" value="InterPro"/>
</dbReference>
<comment type="subcellular location">
    <subcellularLocation>
        <location evidence="1">Cell membrane</location>
        <topology evidence="1">Multi-pass membrane protein</topology>
    </subcellularLocation>
</comment>
<feature type="transmembrane region" description="Helical" evidence="8">
    <location>
        <begin position="240"/>
        <end position="273"/>
    </location>
</feature>
<accession>A0A1X2EQQ8</accession>
<dbReference type="Proteomes" id="UP000193090">
    <property type="component" value="Unassembled WGS sequence"/>
</dbReference>
<feature type="transmembrane region" description="Helical" evidence="8">
    <location>
        <begin position="312"/>
        <end position="332"/>
    </location>
</feature>
<feature type="transmembrane region" description="Helical" evidence="8">
    <location>
        <begin position="54"/>
        <end position="75"/>
    </location>
</feature>
<evidence type="ECO:0000256" key="4">
    <source>
        <dbReference type="ARBA" id="ARBA00022475"/>
    </source>
</evidence>
<evidence type="ECO:0000256" key="5">
    <source>
        <dbReference type="ARBA" id="ARBA00022692"/>
    </source>
</evidence>
<gene>
    <name evidence="9" type="ORF">AWC30_01555</name>
</gene>
<dbReference type="RefSeq" id="WP_207568371.1">
    <property type="nucleotide sequence ID" value="NZ_JACKSN010000106.1"/>
</dbReference>
<evidence type="ECO:0000256" key="2">
    <source>
        <dbReference type="ARBA" id="ARBA00007935"/>
    </source>
</evidence>
<dbReference type="AlphaFoldDB" id="A0A1X2EQQ8"/>
<evidence type="ECO:0000256" key="6">
    <source>
        <dbReference type="ARBA" id="ARBA00022989"/>
    </source>
</evidence>